<evidence type="ECO:0000256" key="4">
    <source>
        <dbReference type="ARBA" id="ARBA00023274"/>
    </source>
</evidence>
<evidence type="ECO:0000259" key="7">
    <source>
        <dbReference type="Pfam" id="PF01386"/>
    </source>
</evidence>
<evidence type="ECO:0000256" key="5">
    <source>
        <dbReference type="HAMAP-Rule" id="MF_01334"/>
    </source>
</evidence>
<accession>A0A2M6WXV9</accession>
<keyword evidence="4 5" id="KW-0687">Ribonucleoprotein</keyword>
<evidence type="ECO:0000256" key="1">
    <source>
        <dbReference type="ARBA" id="ARBA00022730"/>
    </source>
</evidence>
<dbReference type="PANTHER" id="PTHR33284">
    <property type="entry name" value="RIBOSOMAL PROTEIN L25/GLN-TRNA SYNTHETASE, ANTI-CODON-BINDING DOMAIN-CONTAINING PROTEIN"/>
    <property type="match status" value="1"/>
</dbReference>
<dbReference type="InterPro" id="IPR020057">
    <property type="entry name" value="Ribosomal_bL25_b-dom"/>
</dbReference>
<dbReference type="GO" id="GO:0008097">
    <property type="term" value="F:5S rRNA binding"/>
    <property type="evidence" value="ECO:0007669"/>
    <property type="project" value="InterPro"/>
</dbReference>
<evidence type="ECO:0000256" key="3">
    <source>
        <dbReference type="ARBA" id="ARBA00022980"/>
    </source>
</evidence>
<protein>
    <recommendedName>
        <fullName evidence="5">Large ribosomal subunit protein bL25</fullName>
    </recommendedName>
    <alternativeName>
        <fullName evidence="5">General stress protein CTC</fullName>
    </alternativeName>
</protein>
<dbReference type="GO" id="GO:0003735">
    <property type="term" value="F:structural constituent of ribosome"/>
    <property type="evidence" value="ECO:0007669"/>
    <property type="project" value="InterPro"/>
</dbReference>
<dbReference type="InterPro" id="IPR020056">
    <property type="entry name" value="Rbsml_bL25/Gln-tRNA_synth_N"/>
</dbReference>
<dbReference type="Gene3D" id="2.40.240.10">
    <property type="entry name" value="Ribosomal Protein L25, Chain P"/>
    <property type="match status" value="1"/>
</dbReference>
<dbReference type="InterPro" id="IPR020930">
    <property type="entry name" value="Ribosomal_uL5_bac-type"/>
</dbReference>
<dbReference type="InterPro" id="IPR037121">
    <property type="entry name" value="Ribosomal_bL25_C"/>
</dbReference>
<sequence>MNTNEEILLQAQKRDVYGKRVKDLRAQGYVPAILYGHKLENVSIKTPDKELDQAIEKAGYSTLIDLKIDNEKATKVIASHPQFNPVTGKIIHIDFYRVKMDEKIKTEIPLEFIGESNAVKNLEGSLVQNKDSIEVECLPGNLVSGIQVDISALKTFEDSILIKDLKVPNGITVLDEPEEVVANVEPPRSEEELAELEESAAEKEKEAIEQMETEAGAEEEEGGEAKEGEEKATDEARVEEKTEKRTPEDTNK</sequence>
<comment type="caution">
    <text evidence="9">The sequence shown here is derived from an EMBL/GenBank/DDBJ whole genome shotgun (WGS) entry which is preliminary data.</text>
</comment>
<comment type="subunit">
    <text evidence="5">Part of the 50S ribosomal subunit; part of the 5S rRNA/L5/L18/L25 subcomplex. Contacts the 5S rRNA. Binds to the 5S rRNA independently of L5 and L18.</text>
</comment>
<feature type="region of interest" description="Disordered" evidence="6">
    <location>
        <begin position="181"/>
        <end position="252"/>
    </location>
</feature>
<gene>
    <name evidence="5" type="primary">rplY</name>
    <name evidence="5" type="synonym">ctc</name>
    <name evidence="9" type="ORF">COT77_00230</name>
</gene>
<evidence type="ECO:0000313" key="9">
    <source>
        <dbReference type="EMBL" id="PIT97644.1"/>
    </source>
</evidence>
<evidence type="ECO:0000256" key="2">
    <source>
        <dbReference type="ARBA" id="ARBA00022884"/>
    </source>
</evidence>
<dbReference type="PANTHER" id="PTHR33284:SF1">
    <property type="entry name" value="RIBOSOMAL PROTEIN L25_GLN-TRNA SYNTHETASE, ANTI-CODON-BINDING DOMAIN-CONTAINING PROTEIN"/>
    <property type="match status" value="1"/>
</dbReference>
<dbReference type="Gene3D" id="2.170.120.20">
    <property type="entry name" value="Ribosomal protein L25, beta domain"/>
    <property type="match status" value="1"/>
</dbReference>
<name>A0A2M6WXV9_9BACT</name>
<dbReference type="HAMAP" id="MF_01334">
    <property type="entry name" value="Ribosomal_bL25_CTC"/>
    <property type="match status" value="1"/>
</dbReference>
<dbReference type="Proteomes" id="UP000228596">
    <property type="component" value="Unassembled WGS sequence"/>
</dbReference>
<keyword evidence="3 5" id="KW-0689">Ribosomal protein</keyword>
<dbReference type="InterPro" id="IPR029751">
    <property type="entry name" value="Ribosomal_L25_dom"/>
</dbReference>
<dbReference type="GO" id="GO:0006412">
    <property type="term" value="P:translation"/>
    <property type="evidence" value="ECO:0007669"/>
    <property type="project" value="UniProtKB-UniRule"/>
</dbReference>
<dbReference type="CDD" id="cd00495">
    <property type="entry name" value="Ribosomal_L25_TL5_CTC"/>
    <property type="match status" value="1"/>
</dbReference>
<reference evidence="10" key="1">
    <citation type="submission" date="2017-09" db="EMBL/GenBank/DDBJ databases">
        <title>Depth-based differentiation of microbial function through sediment-hosted aquifers and enrichment of novel symbionts in the deep terrestrial subsurface.</title>
        <authorList>
            <person name="Probst A.J."/>
            <person name="Ladd B."/>
            <person name="Jarett J.K."/>
            <person name="Geller-Mcgrath D.E."/>
            <person name="Sieber C.M.K."/>
            <person name="Emerson J.B."/>
            <person name="Anantharaman K."/>
            <person name="Thomas B.C."/>
            <person name="Malmstrom R."/>
            <person name="Stieglmeier M."/>
            <person name="Klingl A."/>
            <person name="Woyke T."/>
            <person name="Ryan C.M."/>
            <person name="Banfield J.F."/>
        </authorList>
    </citation>
    <scope>NUCLEOTIDE SEQUENCE [LARGE SCALE GENOMIC DNA]</scope>
</reference>
<feature type="domain" description="Large ribosomal subunit protein bL25 beta" evidence="8">
    <location>
        <begin position="103"/>
        <end position="188"/>
    </location>
</feature>
<evidence type="ECO:0000256" key="6">
    <source>
        <dbReference type="SAM" id="MobiDB-lite"/>
    </source>
</evidence>
<feature type="domain" description="Large ribosomal subunit protein bL25 L25" evidence="7">
    <location>
        <begin position="9"/>
        <end position="95"/>
    </location>
</feature>
<dbReference type="InterPro" id="IPR001021">
    <property type="entry name" value="Ribosomal_bL25_long"/>
</dbReference>
<evidence type="ECO:0000259" key="8">
    <source>
        <dbReference type="Pfam" id="PF14693"/>
    </source>
</evidence>
<dbReference type="GO" id="GO:0022625">
    <property type="term" value="C:cytosolic large ribosomal subunit"/>
    <property type="evidence" value="ECO:0007669"/>
    <property type="project" value="TreeGrafter"/>
</dbReference>
<dbReference type="SUPFAM" id="SSF50715">
    <property type="entry name" value="Ribosomal protein L25-like"/>
    <property type="match status" value="1"/>
</dbReference>
<evidence type="ECO:0000313" key="10">
    <source>
        <dbReference type="Proteomes" id="UP000228596"/>
    </source>
</evidence>
<dbReference type="Pfam" id="PF01386">
    <property type="entry name" value="Ribosomal_L25p"/>
    <property type="match status" value="1"/>
</dbReference>
<keyword evidence="2 5" id="KW-0694">RNA-binding</keyword>
<proteinExistence type="inferred from homology"/>
<comment type="similarity">
    <text evidence="5">Belongs to the bacterial ribosomal protein bL25 family. CTC subfamily.</text>
</comment>
<dbReference type="AlphaFoldDB" id="A0A2M6WXV9"/>
<keyword evidence="1 5" id="KW-0699">rRNA-binding</keyword>
<dbReference type="InterPro" id="IPR011035">
    <property type="entry name" value="Ribosomal_bL25/Gln-tRNA_synth"/>
</dbReference>
<dbReference type="Pfam" id="PF14693">
    <property type="entry name" value="Ribosomal_TL5_C"/>
    <property type="match status" value="1"/>
</dbReference>
<feature type="compositionally biased region" description="Acidic residues" evidence="6">
    <location>
        <begin position="209"/>
        <end position="222"/>
    </location>
</feature>
<organism evidence="9 10">
    <name type="scientific">Candidatus Berkelbacteria bacterium CG10_big_fil_rev_8_21_14_0_10_41_12</name>
    <dbReference type="NCBI Taxonomy" id="1974513"/>
    <lineage>
        <taxon>Bacteria</taxon>
        <taxon>Candidatus Berkelbacteria</taxon>
    </lineage>
</organism>
<comment type="function">
    <text evidence="5">This is one of the proteins that binds to the 5S RNA in the ribosome where it forms part of the central protuberance.</text>
</comment>
<feature type="compositionally biased region" description="Basic and acidic residues" evidence="6">
    <location>
        <begin position="223"/>
        <end position="252"/>
    </location>
</feature>
<dbReference type="NCBIfam" id="TIGR00731">
    <property type="entry name" value="bL25_bact_ctc"/>
    <property type="match status" value="1"/>
</dbReference>
<dbReference type="EMBL" id="PEZV01000002">
    <property type="protein sequence ID" value="PIT97644.1"/>
    <property type="molecule type" value="Genomic_DNA"/>
</dbReference>